<reference evidence="3 4" key="1">
    <citation type="submission" date="2017-10" db="EMBL/GenBank/DDBJ databases">
        <title>Sequencing the genomes of 1000 actinobacteria strains.</title>
        <authorList>
            <person name="Klenk H.-P."/>
        </authorList>
    </citation>
    <scope>NUCLEOTIDE SEQUENCE [LARGE SCALE GENOMIC DNA]</scope>
    <source>
        <strain evidence="3 4">DSM 18966</strain>
    </source>
</reference>
<feature type="region of interest" description="Disordered" evidence="1">
    <location>
        <begin position="61"/>
        <end position="80"/>
    </location>
</feature>
<accession>A0A2A9E5M8</accession>
<organism evidence="3 4">
    <name type="scientific">Sanguibacter antarcticus</name>
    <dbReference type="NCBI Taxonomy" id="372484"/>
    <lineage>
        <taxon>Bacteria</taxon>
        <taxon>Bacillati</taxon>
        <taxon>Actinomycetota</taxon>
        <taxon>Actinomycetes</taxon>
        <taxon>Micrococcales</taxon>
        <taxon>Sanguibacteraceae</taxon>
        <taxon>Sanguibacter</taxon>
    </lineage>
</organism>
<dbReference type="Proteomes" id="UP000225548">
    <property type="component" value="Unassembled WGS sequence"/>
</dbReference>
<dbReference type="Pfam" id="PF11350">
    <property type="entry name" value="DUF3152"/>
    <property type="match status" value="1"/>
</dbReference>
<keyword evidence="4" id="KW-1185">Reference proteome</keyword>
<sequence>MRAQPVVTLTLLGILTGVGAGASTSDDGITGLAALVRDNAADTVDRVSAAPGETPVVRAASRGHAREALESEVAPTPSPVVEPAEVVEPDAEALAAAQAQIDADAEALEVEAAQSAALAAAEALPDGVSESDFMAGILSASSTYEGDGTFLVVPGEVAAPGAGEVTTIRIQVENGLEVDAQKFADLVLATLNDSRSWGGDGSQTFARTESADATLTVSLASPDMVDELCAPLDTEGLWSCGVEGHAVLNAMRWYEGSGIYDVDRVSYRQYLINHEVGHVLGYKHVLCTGSNNLADVMVQQSGASLSCIPNGWPFP</sequence>
<gene>
    <name evidence="3" type="ORF">ATL42_1755</name>
</gene>
<feature type="compositionally biased region" description="Low complexity" evidence="1">
    <location>
        <begin position="71"/>
        <end position="80"/>
    </location>
</feature>
<dbReference type="InterPro" id="IPR022603">
    <property type="entry name" value="DUF3152"/>
</dbReference>
<dbReference type="AlphaFoldDB" id="A0A2A9E5M8"/>
<feature type="domain" description="DUF3152" evidence="2">
    <location>
        <begin position="141"/>
        <end position="301"/>
    </location>
</feature>
<evidence type="ECO:0000313" key="4">
    <source>
        <dbReference type="Proteomes" id="UP000225548"/>
    </source>
</evidence>
<evidence type="ECO:0000256" key="1">
    <source>
        <dbReference type="SAM" id="MobiDB-lite"/>
    </source>
</evidence>
<dbReference type="EMBL" id="PDJG01000001">
    <property type="protein sequence ID" value="PFG33861.1"/>
    <property type="molecule type" value="Genomic_DNA"/>
</dbReference>
<comment type="caution">
    <text evidence="3">The sequence shown here is derived from an EMBL/GenBank/DDBJ whole genome shotgun (WGS) entry which is preliminary data.</text>
</comment>
<evidence type="ECO:0000313" key="3">
    <source>
        <dbReference type="EMBL" id="PFG33861.1"/>
    </source>
</evidence>
<name>A0A2A9E5M8_9MICO</name>
<protein>
    <submittedName>
        <fullName evidence="3">Uncharacterized protein DUF3152</fullName>
    </submittedName>
</protein>
<dbReference type="SUPFAM" id="SSF55486">
    <property type="entry name" value="Metalloproteases ('zincins'), catalytic domain"/>
    <property type="match status" value="1"/>
</dbReference>
<evidence type="ECO:0000259" key="2">
    <source>
        <dbReference type="Pfam" id="PF11350"/>
    </source>
</evidence>
<proteinExistence type="predicted"/>